<accession>A0AAR5P149</accession>
<feature type="compositionally biased region" description="Low complexity" evidence="1">
    <location>
        <begin position="30"/>
        <end position="44"/>
    </location>
</feature>
<feature type="region of interest" description="Disordered" evidence="1">
    <location>
        <begin position="337"/>
        <end position="426"/>
    </location>
</feature>
<dbReference type="AlphaFoldDB" id="A0AAR5P149"/>
<keyword evidence="3" id="KW-1185">Reference proteome</keyword>
<sequence length="755" mass="84650">MFGSKLRAWMEAVRPKKKQHRKEKQGKNAPPTNNRPNTSTSTHTVTWKNSCLLDSERKDVNREPQNSSSDKTKEKHNGVEAQVSRYSANNLSSPESAYSTGYSTDGTSPGGAPPNYSITDKKLTESSLKTRLNPELNKQAPSSSKVIYQNPADQAPALSSVSIQGKLIDRPSLEEKAPCSNAAASSTLFGKLPEPSGLVSPRQRNRIRTNPWLPGGSASTVASPIPARQEVKGTPIGFRKSRNSPAGPNHSFEHRVPKSLSDEDDCTLNEMMGKYDESYIYEKETDILSDSDPTDCESDIDTGQDGGDEEDNGEEELDFIDNGSYVEIESKADNTGHCMYIIPPDMQRKRSSRRRATRRGKEVTDRRRKLASSKKNCKQLLEKNRHSSFHQDGSKSAGATPISIRKSNPESNQPKSQSDSLKKRSNSVCLQRDVNVLIEKRDREADMKYQELIGQAEQIIRTMNINGLSPRRLPGPTNKRVELLRTTECAKPEVLFMGKPNEEPSIPCSNISPSTIIFKNTRFSPKKNHITNFIINNSPVLVRKEMQSQSPISVRRTLTDYGHYSPLVIRKEANQLSEDVYKHSQMLGNNPTVPVNVPSKPTKEHHEVTFGFPISSRKSHKVKSILHKNDPASILSSPRHRRETECPIASSSSEDESLQKYKKKLSKSCPQSEPMRRKVYFGRNTINITKCHGKTVAFNLSKHVPNGAFEEKVLSSENLRHQVLLNTIQSLKRNLEDHSASLQQTYRSTQNVYKY</sequence>
<feature type="compositionally biased region" description="Basic residues" evidence="1">
    <location>
        <begin position="366"/>
        <end position="377"/>
    </location>
</feature>
<feature type="region of interest" description="Disordered" evidence="1">
    <location>
        <begin position="235"/>
        <end position="265"/>
    </location>
</feature>
<feature type="compositionally biased region" description="Polar residues" evidence="1">
    <location>
        <begin position="405"/>
        <end position="419"/>
    </location>
</feature>
<protein>
    <submittedName>
        <fullName evidence="2">Uncharacterized protein</fullName>
    </submittedName>
</protein>
<feature type="compositionally biased region" description="Basic residues" evidence="1">
    <location>
        <begin position="349"/>
        <end position="358"/>
    </location>
</feature>
<organism evidence="2 3">
    <name type="scientific">Dendroctonus ponderosae</name>
    <name type="common">Mountain pine beetle</name>
    <dbReference type="NCBI Taxonomy" id="77166"/>
    <lineage>
        <taxon>Eukaryota</taxon>
        <taxon>Metazoa</taxon>
        <taxon>Ecdysozoa</taxon>
        <taxon>Arthropoda</taxon>
        <taxon>Hexapoda</taxon>
        <taxon>Insecta</taxon>
        <taxon>Pterygota</taxon>
        <taxon>Neoptera</taxon>
        <taxon>Endopterygota</taxon>
        <taxon>Coleoptera</taxon>
        <taxon>Polyphaga</taxon>
        <taxon>Cucujiformia</taxon>
        <taxon>Curculionidae</taxon>
        <taxon>Scolytinae</taxon>
        <taxon>Dendroctonus</taxon>
    </lineage>
</organism>
<dbReference type="EnsemblMetazoa" id="XM_019899329.1">
    <property type="protein sequence ID" value="XP_019754888.1"/>
    <property type="gene ID" value="LOC109533843"/>
</dbReference>
<proteinExistence type="predicted"/>
<reference evidence="3" key="1">
    <citation type="journal article" date="2013" name="Genome Biol.">
        <title>Draft genome of the mountain pine beetle, Dendroctonus ponderosae Hopkins, a major forest pest.</title>
        <authorList>
            <person name="Keeling C.I."/>
            <person name="Yuen M.M."/>
            <person name="Liao N.Y."/>
            <person name="Docking T.R."/>
            <person name="Chan S.K."/>
            <person name="Taylor G.A."/>
            <person name="Palmquist D.L."/>
            <person name="Jackman S.D."/>
            <person name="Nguyen A."/>
            <person name="Li M."/>
            <person name="Henderson H."/>
            <person name="Janes J.K."/>
            <person name="Zhao Y."/>
            <person name="Pandoh P."/>
            <person name="Moore R."/>
            <person name="Sperling F.A."/>
            <person name="Huber D.P."/>
            <person name="Birol I."/>
            <person name="Jones S.J."/>
            <person name="Bohlmann J."/>
        </authorList>
    </citation>
    <scope>NUCLEOTIDE SEQUENCE</scope>
</reference>
<dbReference type="Proteomes" id="UP000019118">
    <property type="component" value="Unassembled WGS sequence"/>
</dbReference>
<feature type="region of interest" description="Disordered" evidence="1">
    <location>
        <begin position="1"/>
        <end position="143"/>
    </location>
</feature>
<feature type="region of interest" description="Disordered" evidence="1">
    <location>
        <begin position="286"/>
        <end position="314"/>
    </location>
</feature>
<feature type="region of interest" description="Disordered" evidence="1">
    <location>
        <begin position="630"/>
        <end position="657"/>
    </location>
</feature>
<evidence type="ECO:0000313" key="2">
    <source>
        <dbReference type="EnsemblMetazoa" id="XP_019754888.1"/>
    </source>
</evidence>
<feature type="compositionally biased region" description="Basic residues" evidence="1">
    <location>
        <begin position="15"/>
        <end position="24"/>
    </location>
</feature>
<reference evidence="2" key="2">
    <citation type="submission" date="2024-08" db="UniProtKB">
        <authorList>
            <consortium name="EnsemblMetazoa"/>
        </authorList>
    </citation>
    <scope>IDENTIFICATION</scope>
</reference>
<feature type="compositionally biased region" description="Acidic residues" evidence="1">
    <location>
        <begin position="287"/>
        <end position="314"/>
    </location>
</feature>
<feature type="region of interest" description="Disordered" evidence="1">
    <location>
        <begin position="187"/>
        <end position="222"/>
    </location>
</feature>
<name>A0AAR5P149_DENPD</name>
<feature type="compositionally biased region" description="Polar residues" evidence="1">
    <location>
        <begin position="84"/>
        <end position="107"/>
    </location>
</feature>
<evidence type="ECO:0000256" key="1">
    <source>
        <dbReference type="SAM" id="MobiDB-lite"/>
    </source>
</evidence>
<evidence type="ECO:0000313" key="3">
    <source>
        <dbReference type="Proteomes" id="UP000019118"/>
    </source>
</evidence>